<dbReference type="OrthoDB" id="548474at2759"/>
<feature type="compositionally biased region" description="Polar residues" evidence="1">
    <location>
        <begin position="110"/>
        <end position="125"/>
    </location>
</feature>
<dbReference type="EMBL" id="JAHFYH010000005">
    <property type="protein sequence ID" value="KAH0232216.1"/>
    <property type="molecule type" value="Genomic_DNA"/>
</dbReference>
<accession>A0A9P8GNW4</accession>
<evidence type="ECO:0000313" key="3">
    <source>
        <dbReference type="Proteomes" id="UP000767238"/>
    </source>
</evidence>
<name>A0A9P8GNW4_AURME</name>
<sequence length="154" mass="17646">MSHEALPIDRARFAEALESLPLDALHSKVAELRNNMNHLRYSNEQMVPFADDGDQGFEDCKDAMYENLVVISRMNERIELLRAEVEKRGMRWSEAEVEDRQVSERMVNGDSASTNTTQSQPQSGRLTDEQLRAQLEARLAQDTQDDQEEEGLHL</sequence>
<feature type="compositionally biased region" description="Basic and acidic residues" evidence="1">
    <location>
        <begin position="92"/>
        <end position="103"/>
    </location>
</feature>
<dbReference type="AlphaFoldDB" id="A0A9P8GNW4"/>
<dbReference type="PANTHER" id="PTHR40422">
    <property type="entry name" value="TRANSLATION MACHINERY-ASSOCIATED PROTEIN 17"/>
    <property type="match status" value="1"/>
</dbReference>
<dbReference type="PANTHER" id="PTHR40422:SF1">
    <property type="entry name" value="TRANSLATION MACHINERY-ASSOCIATED PROTEIN 17"/>
    <property type="match status" value="1"/>
</dbReference>
<dbReference type="GO" id="GO:0070682">
    <property type="term" value="P:proteasome regulatory particle assembly"/>
    <property type="evidence" value="ECO:0007669"/>
    <property type="project" value="InterPro"/>
</dbReference>
<proteinExistence type="predicted"/>
<evidence type="ECO:0000256" key="1">
    <source>
        <dbReference type="SAM" id="MobiDB-lite"/>
    </source>
</evidence>
<gene>
    <name evidence="2" type="ORF">KCV03_g1329</name>
</gene>
<feature type="region of interest" description="Disordered" evidence="1">
    <location>
        <begin position="92"/>
        <end position="154"/>
    </location>
</feature>
<protein>
    <submittedName>
        <fullName evidence="2">Uncharacterized protein</fullName>
    </submittedName>
</protein>
<reference evidence="2" key="2">
    <citation type="submission" date="2021-08" db="EMBL/GenBank/DDBJ databases">
        <authorList>
            <person name="Gostincar C."/>
            <person name="Sun X."/>
            <person name="Song Z."/>
            <person name="Gunde-Cimerman N."/>
        </authorList>
    </citation>
    <scope>NUCLEOTIDE SEQUENCE</scope>
    <source>
        <strain evidence="2">EXF-8016</strain>
    </source>
</reference>
<dbReference type="InterPro" id="IPR038966">
    <property type="entry name" value="TMA17"/>
</dbReference>
<evidence type="ECO:0000313" key="2">
    <source>
        <dbReference type="EMBL" id="KAH0232216.1"/>
    </source>
</evidence>
<dbReference type="GO" id="GO:0030674">
    <property type="term" value="F:protein-macromolecule adaptor activity"/>
    <property type="evidence" value="ECO:0007669"/>
    <property type="project" value="TreeGrafter"/>
</dbReference>
<dbReference type="Proteomes" id="UP000767238">
    <property type="component" value="Unassembled WGS sequence"/>
</dbReference>
<reference evidence="2" key="1">
    <citation type="journal article" date="2021" name="J Fungi (Basel)">
        <title>Virulence traits and population genomics of the black yeast Aureobasidium melanogenum.</title>
        <authorList>
            <person name="Cernosa A."/>
            <person name="Sun X."/>
            <person name="Gostincar C."/>
            <person name="Fang C."/>
            <person name="Gunde-Cimerman N."/>
            <person name="Song Z."/>
        </authorList>
    </citation>
    <scope>NUCLEOTIDE SEQUENCE</scope>
    <source>
        <strain evidence="2">EXF-8016</strain>
    </source>
</reference>
<feature type="compositionally biased region" description="Acidic residues" evidence="1">
    <location>
        <begin position="143"/>
        <end position="154"/>
    </location>
</feature>
<organism evidence="2 3">
    <name type="scientific">Aureobasidium melanogenum</name>
    <name type="common">Aureobasidium pullulans var. melanogenum</name>
    <dbReference type="NCBI Taxonomy" id="46634"/>
    <lineage>
        <taxon>Eukaryota</taxon>
        <taxon>Fungi</taxon>
        <taxon>Dikarya</taxon>
        <taxon>Ascomycota</taxon>
        <taxon>Pezizomycotina</taxon>
        <taxon>Dothideomycetes</taxon>
        <taxon>Dothideomycetidae</taxon>
        <taxon>Dothideales</taxon>
        <taxon>Saccotheciaceae</taxon>
        <taxon>Aureobasidium</taxon>
    </lineage>
</organism>
<feature type="non-terminal residue" evidence="2">
    <location>
        <position position="154"/>
    </location>
</feature>
<comment type="caution">
    <text evidence="2">The sequence shown here is derived from an EMBL/GenBank/DDBJ whole genome shotgun (WGS) entry which is preliminary data.</text>
</comment>